<reference evidence="2 3" key="1">
    <citation type="submission" date="2016-11" db="EMBL/GenBank/DDBJ databases">
        <authorList>
            <person name="Jaros S."/>
            <person name="Januszkiewicz K."/>
            <person name="Wedrychowicz H."/>
        </authorList>
    </citation>
    <scope>NUCLEOTIDE SEQUENCE [LARGE SCALE GENOMIC DNA]</scope>
    <source>
        <strain evidence="2 3">DSM 29431</strain>
    </source>
</reference>
<evidence type="ECO:0000313" key="3">
    <source>
        <dbReference type="Proteomes" id="UP000184221"/>
    </source>
</evidence>
<feature type="chain" id="PRO_5012183593" description="HdeA/HdeB family protein" evidence="1">
    <location>
        <begin position="22"/>
        <end position="102"/>
    </location>
</feature>
<organism evidence="2 3">
    <name type="scientific">Marivita hallyeonensis</name>
    <dbReference type="NCBI Taxonomy" id="996342"/>
    <lineage>
        <taxon>Bacteria</taxon>
        <taxon>Pseudomonadati</taxon>
        <taxon>Pseudomonadota</taxon>
        <taxon>Alphaproteobacteria</taxon>
        <taxon>Rhodobacterales</taxon>
        <taxon>Roseobacteraceae</taxon>
        <taxon>Marivita</taxon>
    </lineage>
</organism>
<sequence length="102" mass="11141">MIRTAFATCALVLSLASPTVAQNAAKEAECRKQGQIATNIMSERKSGSNARRAERRVIRSLPDDANNYEVAIPALVAWIYSLPEDQMTPEVSNALYQACLAQ</sequence>
<dbReference type="OrthoDB" id="7875126at2"/>
<dbReference type="STRING" id="996342.SAMN05443551_0627"/>
<keyword evidence="1" id="KW-0732">Signal</keyword>
<evidence type="ECO:0000313" key="2">
    <source>
        <dbReference type="EMBL" id="SHG80002.1"/>
    </source>
</evidence>
<protein>
    <recommendedName>
        <fullName evidence="4">HdeA/HdeB family protein</fullName>
    </recommendedName>
</protein>
<dbReference type="RefSeq" id="WP_072776036.1">
    <property type="nucleotide sequence ID" value="NZ_FQXC01000001.1"/>
</dbReference>
<gene>
    <name evidence="2" type="ORF">SAMN05443551_0627</name>
</gene>
<accession>A0A1M5MSG0</accession>
<proteinExistence type="predicted"/>
<name>A0A1M5MSG0_9RHOB</name>
<evidence type="ECO:0008006" key="4">
    <source>
        <dbReference type="Google" id="ProtNLM"/>
    </source>
</evidence>
<dbReference type="EMBL" id="FQXC01000001">
    <property type="protein sequence ID" value="SHG80002.1"/>
    <property type="molecule type" value="Genomic_DNA"/>
</dbReference>
<dbReference type="Proteomes" id="UP000184221">
    <property type="component" value="Unassembled WGS sequence"/>
</dbReference>
<dbReference type="AlphaFoldDB" id="A0A1M5MSG0"/>
<evidence type="ECO:0000256" key="1">
    <source>
        <dbReference type="SAM" id="SignalP"/>
    </source>
</evidence>
<feature type="signal peptide" evidence="1">
    <location>
        <begin position="1"/>
        <end position="21"/>
    </location>
</feature>
<keyword evidence="3" id="KW-1185">Reference proteome</keyword>